<dbReference type="Proteomes" id="UP000278962">
    <property type="component" value="Unassembled WGS sequence"/>
</dbReference>
<dbReference type="PROSITE" id="PS51128">
    <property type="entry name" value="ZF_DKSA_2"/>
    <property type="match status" value="1"/>
</dbReference>
<evidence type="ECO:0000313" key="7">
    <source>
        <dbReference type="Proteomes" id="UP000278962"/>
    </source>
</evidence>
<dbReference type="EMBL" id="RBIL01000001">
    <property type="protein sequence ID" value="RKQ91874.1"/>
    <property type="molecule type" value="Genomic_DNA"/>
</dbReference>
<dbReference type="RefSeq" id="WP_121249630.1">
    <property type="nucleotide sequence ID" value="NZ_RBIL01000001.1"/>
</dbReference>
<dbReference type="GO" id="GO:0008270">
    <property type="term" value="F:zinc ion binding"/>
    <property type="evidence" value="ECO:0007669"/>
    <property type="project" value="UniProtKB-KW"/>
</dbReference>
<reference evidence="6 7" key="1">
    <citation type="submission" date="2018-10" db="EMBL/GenBank/DDBJ databases">
        <title>Genomic Encyclopedia of Archaeal and Bacterial Type Strains, Phase II (KMG-II): from individual species to whole genera.</title>
        <authorList>
            <person name="Goeker M."/>
        </authorList>
    </citation>
    <scope>NUCLEOTIDE SEQUENCE [LARGE SCALE GENOMIC DNA]</scope>
    <source>
        <strain evidence="6 7">DSM 14954</strain>
    </source>
</reference>
<evidence type="ECO:0000256" key="4">
    <source>
        <dbReference type="PROSITE-ProRule" id="PRU00510"/>
    </source>
</evidence>
<gene>
    <name evidence="6" type="ORF">C8N24_1707</name>
</gene>
<organism evidence="6 7">
    <name type="scientific">Solirubrobacter pauli</name>
    <dbReference type="NCBI Taxonomy" id="166793"/>
    <lineage>
        <taxon>Bacteria</taxon>
        <taxon>Bacillati</taxon>
        <taxon>Actinomycetota</taxon>
        <taxon>Thermoleophilia</taxon>
        <taxon>Solirubrobacterales</taxon>
        <taxon>Solirubrobacteraceae</taxon>
        <taxon>Solirubrobacter</taxon>
    </lineage>
</organism>
<comment type="caution">
    <text evidence="6">The sequence shown here is derived from an EMBL/GenBank/DDBJ whole genome shotgun (WGS) entry which is preliminary data.</text>
</comment>
<proteinExistence type="predicted"/>
<accession>A0A660LG28</accession>
<feature type="domain" description="Zinc finger DksA/TraR C4-type" evidence="5">
    <location>
        <begin position="77"/>
        <end position="110"/>
    </location>
</feature>
<evidence type="ECO:0000259" key="5">
    <source>
        <dbReference type="Pfam" id="PF01258"/>
    </source>
</evidence>
<feature type="zinc finger region" description="dksA C4-type" evidence="4">
    <location>
        <begin position="82"/>
        <end position="106"/>
    </location>
</feature>
<evidence type="ECO:0000256" key="3">
    <source>
        <dbReference type="ARBA" id="ARBA00022833"/>
    </source>
</evidence>
<keyword evidence="7" id="KW-1185">Reference proteome</keyword>
<evidence type="ECO:0000313" key="6">
    <source>
        <dbReference type="EMBL" id="RKQ91874.1"/>
    </source>
</evidence>
<dbReference type="InterPro" id="IPR020458">
    <property type="entry name" value="Znf_DskA_TraR_CS"/>
</dbReference>
<dbReference type="Pfam" id="PF01258">
    <property type="entry name" value="zf-dskA_traR"/>
    <property type="match status" value="1"/>
</dbReference>
<evidence type="ECO:0000256" key="1">
    <source>
        <dbReference type="ARBA" id="ARBA00022723"/>
    </source>
</evidence>
<keyword evidence="1" id="KW-0479">Metal-binding</keyword>
<dbReference type="PROSITE" id="PS01102">
    <property type="entry name" value="ZF_DKSA_1"/>
    <property type="match status" value="1"/>
</dbReference>
<dbReference type="InterPro" id="IPR000962">
    <property type="entry name" value="Znf_DskA_TraR"/>
</dbReference>
<dbReference type="PANTHER" id="PTHR33823">
    <property type="entry name" value="RNA POLYMERASE-BINDING TRANSCRIPTION FACTOR DKSA-RELATED"/>
    <property type="match status" value="1"/>
</dbReference>
<dbReference type="OrthoDB" id="1121111at2"/>
<dbReference type="Gene3D" id="1.20.120.910">
    <property type="entry name" value="DksA, coiled-coil domain"/>
    <property type="match status" value="1"/>
</dbReference>
<dbReference type="SUPFAM" id="SSF57716">
    <property type="entry name" value="Glucocorticoid receptor-like (DNA-binding domain)"/>
    <property type="match status" value="1"/>
</dbReference>
<sequence>MDHDAVRAELEARRDNARARVATLAKRPERGASQGFGKRIGDGTVEAISRFTDIGIGTSVEVGLERTERALAKLDEGTYGLCDTCGRPIAEKRLRAMPDVVQCLDCARARPRR</sequence>
<name>A0A660LG28_9ACTN</name>
<evidence type="ECO:0000256" key="2">
    <source>
        <dbReference type="ARBA" id="ARBA00022771"/>
    </source>
</evidence>
<protein>
    <submittedName>
        <fullName evidence="6">TraR/DksA family transcriptional regulator</fullName>
    </submittedName>
</protein>
<keyword evidence="3" id="KW-0862">Zinc</keyword>
<dbReference type="PANTHER" id="PTHR33823:SF2">
    <property type="entry name" value="RNA POLYMERASE-BINDING TRANSCRIPTION FACTOR DKSA"/>
    <property type="match status" value="1"/>
</dbReference>
<keyword evidence="2" id="KW-0863">Zinc-finger</keyword>
<dbReference type="AlphaFoldDB" id="A0A660LG28"/>